<protein>
    <submittedName>
        <fullName evidence="1">Uncharacterized protein</fullName>
    </submittedName>
</protein>
<dbReference type="EMBL" id="JBBNFW010000114">
    <property type="protein sequence ID" value="MEQ2412236.1"/>
    <property type="molecule type" value="Genomic_DNA"/>
</dbReference>
<evidence type="ECO:0000313" key="2">
    <source>
        <dbReference type="Proteomes" id="UP001470752"/>
    </source>
</evidence>
<comment type="caution">
    <text evidence="1">The sequence shown here is derived from an EMBL/GenBank/DDBJ whole genome shotgun (WGS) entry which is preliminary data.</text>
</comment>
<keyword evidence="2" id="KW-1185">Reference proteome</keyword>
<proteinExistence type="predicted"/>
<sequence>MKKKKADSFTCFLAALCTLIFFLLIRLFLGMQEERRTYTALVSLGDLTYDNNFLKSASKIIGIQAVYPVVEIPVTLKIEDYTETTAFYGIDLSAFVQSPDEDSLGTVPLLLLGKNSLSNMKDSNGHQISQNQQQKYMQMGEELSITYSLDTGIASDSLTATASYTTVSSATGSATSNMANASGNNPSSVAASTWLPCHAAAVLENQDTEIYIPFSHAQALCQSSGMNQSITSVLLKINGKENLENARQLFQ</sequence>
<name>A0ABV1CJ23_9FIRM</name>
<dbReference type="Proteomes" id="UP001470752">
    <property type="component" value="Unassembled WGS sequence"/>
</dbReference>
<dbReference type="RefSeq" id="WP_349082677.1">
    <property type="nucleotide sequence ID" value="NZ_JBBNFW010000114.1"/>
</dbReference>
<reference evidence="1 2" key="1">
    <citation type="submission" date="2024-04" db="EMBL/GenBank/DDBJ databases">
        <title>Human intestinal bacterial collection.</title>
        <authorList>
            <person name="Pauvert C."/>
            <person name="Hitch T.C.A."/>
            <person name="Clavel T."/>
        </authorList>
    </citation>
    <scope>NUCLEOTIDE SEQUENCE [LARGE SCALE GENOMIC DNA]</scope>
    <source>
        <strain evidence="1 2">CLA-AA-H161</strain>
    </source>
</reference>
<organism evidence="1 2">
    <name type="scientific">Blautia acetigignens</name>
    <dbReference type="NCBI Taxonomy" id="2981783"/>
    <lineage>
        <taxon>Bacteria</taxon>
        <taxon>Bacillati</taxon>
        <taxon>Bacillota</taxon>
        <taxon>Clostridia</taxon>
        <taxon>Lachnospirales</taxon>
        <taxon>Lachnospiraceae</taxon>
        <taxon>Blautia</taxon>
    </lineage>
</organism>
<evidence type="ECO:0000313" key="1">
    <source>
        <dbReference type="EMBL" id="MEQ2412236.1"/>
    </source>
</evidence>
<gene>
    <name evidence="1" type="ORF">AAAX94_04195</name>
</gene>
<accession>A0ABV1CJ23</accession>